<proteinExistence type="inferred from homology"/>
<dbReference type="EC" id="2.3.1.-" evidence="5"/>
<dbReference type="InterPro" id="IPR003679">
    <property type="entry name" value="Amioglycoside_AcTrfase"/>
</dbReference>
<dbReference type="AlphaFoldDB" id="A0A4U5JLZ1"/>
<sequence>MTETEPAARSDAARQLSALGVKAGGILLVHTAFSKLGPIDGGPSGLIDALLAAVGPHGTLVMPSMSDDDEIPFDAARTPCLENMGIVADTFWRMPGVLRSDNPHAFAAIGPRAAEIVAAHPLDVPHGLDSPVGRVYEMDGHVLLLGVGHDANTTVHLAENMAGARYLRPKHLTVLRDGKPERFEYRELDHCCQGFALLDAWLDAEGKQRRGQVGYGEARLMRSRDVVDAALPRLREDETAFLHAPGMCEECDDARAALQAGKP</sequence>
<gene>
    <name evidence="6" type="ORF">FCE95_10535</name>
</gene>
<keyword evidence="4 5" id="KW-0012">Acyltransferase</keyword>
<keyword evidence="5" id="KW-0046">Antibiotic resistance</keyword>
<evidence type="ECO:0000256" key="2">
    <source>
        <dbReference type="ARBA" id="ARBA00012882"/>
    </source>
</evidence>
<comment type="catalytic activity">
    <reaction evidence="5">
        <text>a 2-deoxystreptamine antibiotic + acetyl-CoA = an N(3)-acetyl-2-deoxystreptamine antibiotic + CoA + H(+)</text>
        <dbReference type="Rhea" id="RHEA:12665"/>
        <dbReference type="ChEBI" id="CHEBI:15378"/>
        <dbReference type="ChEBI" id="CHEBI:57287"/>
        <dbReference type="ChEBI" id="CHEBI:57288"/>
        <dbReference type="ChEBI" id="CHEBI:57921"/>
        <dbReference type="ChEBI" id="CHEBI:77452"/>
        <dbReference type="EC" id="2.3.1.81"/>
    </reaction>
</comment>
<dbReference type="GO" id="GO:0046677">
    <property type="term" value="P:response to antibiotic"/>
    <property type="evidence" value="ECO:0007669"/>
    <property type="project" value="UniProtKB-KW"/>
</dbReference>
<evidence type="ECO:0000256" key="3">
    <source>
        <dbReference type="ARBA" id="ARBA00022679"/>
    </source>
</evidence>
<dbReference type="RefSeq" id="WP_137266974.1">
    <property type="nucleotide sequence ID" value="NZ_SZUA01000002.1"/>
</dbReference>
<keyword evidence="7" id="KW-1185">Reference proteome</keyword>
<reference evidence="6 7" key="1">
    <citation type="submission" date="2019-04" db="EMBL/GenBank/DDBJ databases">
        <title>Reference strain of H23.</title>
        <authorList>
            <person name="Luo X."/>
        </authorList>
    </citation>
    <scope>NUCLEOTIDE SEQUENCE [LARGE SCALE GENOMIC DNA]</scope>
    <source>
        <strain evidence="6 7">H23</strain>
    </source>
</reference>
<dbReference type="OrthoDB" id="7330654at2"/>
<dbReference type="GO" id="GO:0046353">
    <property type="term" value="F:aminoglycoside 3-N-acetyltransferase activity"/>
    <property type="evidence" value="ECO:0007669"/>
    <property type="project" value="UniProtKB-EC"/>
</dbReference>
<dbReference type="Pfam" id="PF02522">
    <property type="entry name" value="Antibiotic_NAT"/>
    <property type="match status" value="1"/>
</dbReference>
<evidence type="ECO:0000313" key="7">
    <source>
        <dbReference type="Proteomes" id="UP000308707"/>
    </source>
</evidence>
<keyword evidence="3 5" id="KW-0808">Transferase</keyword>
<comment type="similarity">
    <text evidence="1 5">Belongs to the antibiotic N-acetyltransferase family.</text>
</comment>
<dbReference type="PANTHER" id="PTHR11104">
    <property type="entry name" value="AMINOGLYCOSIDE N3-ACETYLTRANSFERASE"/>
    <property type="match status" value="1"/>
</dbReference>
<comment type="caution">
    <text evidence="6">The sequence shown here is derived from an EMBL/GenBank/DDBJ whole genome shotgun (WGS) entry which is preliminary data.</text>
</comment>
<organism evidence="6 7">
    <name type="scientific">Luteimonas gilva</name>
    <dbReference type="NCBI Taxonomy" id="2572684"/>
    <lineage>
        <taxon>Bacteria</taxon>
        <taxon>Pseudomonadati</taxon>
        <taxon>Pseudomonadota</taxon>
        <taxon>Gammaproteobacteria</taxon>
        <taxon>Lysobacterales</taxon>
        <taxon>Lysobacteraceae</taxon>
        <taxon>Luteimonas</taxon>
    </lineage>
</organism>
<protein>
    <recommendedName>
        <fullName evidence="2 5">Aminoglycoside N(3)-acetyltransferase</fullName>
        <ecNumber evidence="5">2.3.1.-</ecNumber>
    </recommendedName>
</protein>
<evidence type="ECO:0000256" key="4">
    <source>
        <dbReference type="ARBA" id="ARBA00023315"/>
    </source>
</evidence>
<evidence type="ECO:0000256" key="1">
    <source>
        <dbReference type="ARBA" id="ARBA00006383"/>
    </source>
</evidence>
<dbReference type="InterPro" id="IPR028345">
    <property type="entry name" value="Antibiotic_NAT-like"/>
</dbReference>
<name>A0A4U5JLZ1_9GAMM</name>
<evidence type="ECO:0000256" key="5">
    <source>
        <dbReference type="RuleBase" id="RU365031"/>
    </source>
</evidence>
<evidence type="ECO:0000313" key="6">
    <source>
        <dbReference type="EMBL" id="TKR30544.1"/>
    </source>
</evidence>
<dbReference type="SUPFAM" id="SSF110710">
    <property type="entry name" value="TTHA0583/YokD-like"/>
    <property type="match status" value="1"/>
</dbReference>
<dbReference type="PANTHER" id="PTHR11104:SF0">
    <property type="entry name" value="SPBETA PROPHAGE-DERIVED AMINOGLYCOSIDE N(3')-ACETYLTRANSFERASE-LIKE PROTEIN YOKD"/>
    <property type="match status" value="1"/>
</dbReference>
<accession>A0A4U5JLZ1</accession>
<dbReference type="EMBL" id="SZUA01000002">
    <property type="protein sequence ID" value="TKR30544.1"/>
    <property type="molecule type" value="Genomic_DNA"/>
</dbReference>
<dbReference type="Proteomes" id="UP000308707">
    <property type="component" value="Unassembled WGS sequence"/>
</dbReference>